<comment type="similarity">
    <text evidence="2 10 11">Belongs to the SecA family.</text>
</comment>
<dbReference type="InterPro" id="IPR014018">
    <property type="entry name" value="SecA_motor_DEAD"/>
</dbReference>
<feature type="domain" description="SecA family profile" evidence="13">
    <location>
        <begin position="4"/>
        <end position="656"/>
    </location>
</feature>
<keyword evidence="8 10" id="KW-0811">Translocation</keyword>
<dbReference type="InterPro" id="IPR044722">
    <property type="entry name" value="SecA_SF2_C"/>
</dbReference>
<dbReference type="SUPFAM" id="SSF52540">
    <property type="entry name" value="P-loop containing nucleoside triphosphate hydrolases"/>
    <property type="match status" value="2"/>
</dbReference>
<keyword evidence="14" id="KW-0150">Chloroplast</keyword>
<keyword evidence="9 10" id="KW-0472">Membrane</keyword>
<dbReference type="NCBIfam" id="NF009538">
    <property type="entry name" value="PRK12904.1"/>
    <property type="match status" value="1"/>
</dbReference>
<protein>
    <recommendedName>
        <fullName evidence="10 11">Protein translocase subunit SecA</fullName>
        <ecNumber evidence="10">7.4.2.8</ecNumber>
    </recommendedName>
</protein>
<dbReference type="InterPro" id="IPR000185">
    <property type="entry name" value="SecA"/>
</dbReference>
<dbReference type="SMART" id="SM00958">
    <property type="entry name" value="SecA_PP_bind"/>
    <property type="match status" value="1"/>
</dbReference>
<evidence type="ECO:0000256" key="3">
    <source>
        <dbReference type="ARBA" id="ARBA00022448"/>
    </source>
</evidence>
<evidence type="ECO:0000259" key="12">
    <source>
        <dbReference type="PROSITE" id="PS51192"/>
    </source>
</evidence>
<dbReference type="PROSITE" id="PS51192">
    <property type="entry name" value="HELICASE_ATP_BIND_1"/>
    <property type="match status" value="1"/>
</dbReference>
<accession>A0A0S2QD88</accession>
<comment type="subcellular location">
    <subcellularLocation>
        <location evidence="1">Membrane</location>
        <topology evidence="1">Peripheral membrane protein</topology>
    </subcellularLocation>
    <subcellularLocation>
        <location evidence="10">Plastid</location>
        <location evidence="10">Chloroplast stroma</location>
    </subcellularLocation>
    <subcellularLocation>
        <location evidence="10">Plastid</location>
        <location evidence="10">Chloroplast thylakoid membrane</location>
        <topology evidence="10">Peripheral membrane protein</topology>
    </subcellularLocation>
    <text evidence="10">A minor fraction is associated with the chloroplast thylakoid membrane.</text>
</comment>
<dbReference type="SUPFAM" id="SSF81767">
    <property type="entry name" value="Pre-protein crosslinking domain of SecA"/>
    <property type="match status" value="1"/>
</dbReference>
<dbReference type="InterPro" id="IPR011115">
    <property type="entry name" value="SecA_DEAD"/>
</dbReference>
<dbReference type="PANTHER" id="PTHR30612">
    <property type="entry name" value="SECA INNER MEMBRANE COMPONENT OF SEC PROTEIN SECRETION SYSTEM"/>
    <property type="match status" value="1"/>
</dbReference>
<dbReference type="PROSITE" id="PS01312">
    <property type="entry name" value="SECA"/>
    <property type="match status" value="1"/>
</dbReference>
<dbReference type="InterPro" id="IPR011130">
    <property type="entry name" value="SecA_preprotein_X-link_dom"/>
</dbReference>
<dbReference type="InterPro" id="IPR027417">
    <property type="entry name" value="P-loop_NTPase"/>
</dbReference>
<evidence type="ECO:0000256" key="5">
    <source>
        <dbReference type="ARBA" id="ARBA00022840"/>
    </source>
</evidence>
<geneLocation type="chloroplast" evidence="14"/>
<dbReference type="GO" id="GO:0009570">
    <property type="term" value="C:chloroplast stroma"/>
    <property type="evidence" value="ECO:0007669"/>
    <property type="project" value="UniProtKB-SubCell"/>
</dbReference>
<dbReference type="Gene3D" id="3.90.1440.10">
    <property type="entry name" value="SecA, preprotein cross-linking domain"/>
    <property type="match status" value="1"/>
</dbReference>
<dbReference type="SMART" id="SM00957">
    <property type="entry name" value="SecA_DEAD"/>
    <property type="match status" value="1"/>
</dbReference>
<dbReference type="Gene3D" id="3.40.50.300">
    <property type="entry name" value="P-loop containing nucleotide triphosphate hydrolases"/>
    <property type="match status" value="2"/>
</dbReference>
<dbReference type="InterPro" id="IPR011116">
    <property type="entry name" value="SecA_Wing/Scaffold"/>
</dbReference>
<keyword evidence="6 10" id="KW-0653">Protein transport</keyword>
<dbReference type="InterPro" id="IPR036266">
    <property type="entry name" value="SecA_Wing/Scaffold_sf"/>
</dbReference>
<dbReference type="Pfam" id="PF07516">
    <property type="entry name" value="SecA_SW"/>
    <property type="match status" value="1"/>
</dbReference>
<keyword evidence="14" id="KW-0934">Plastid</keyword>
<keyword evidence="10" id="KW-0793">Thylakoid</keyword>
<feature type="binding site" evidence="10">
    <location>
        <position position="89"/>
    </location>
    <ligand>
        <name>ATP</name>
        <dbReference type="ChEBI" id="CHEBI:30616"/>
    </ligand>
</feature>
<dbReference type="GO" id="GO:0017038">
    <property type="term" value="P:protein import"/>
    <property type="evidence" value="ECO:0007669"/>
    <property type="project" value="InterPro"/>
</dbReference>
<dbReference type="PROSITE" id="PS51196">
    <property type="entry name" value="SECA_MOTOR_DEAD"/>
    <property type="match status" value="1"/>
</dbReference>
<dbReference type="GO" id="GO:0006605">
    <property type="term" value="P:protein targeting"/>
    <property type="evidence" value="ECO:0007669"/>
    <property type="project" value="UniProtKB-UniRule"/>
</dbReference>
<dbReference type="PRINTS" id="PR00906">
    <property type="entry name" value="SECA"/>
</dbReference>
<comment type="catalytic activity">
    <reaction evidence="10">
        <text>ATP + H2O + cellular proteinSide 1 = ADP + phosphate + cellular proteinSide 2.</text>
        <dbReference type="EC" id="7.4.2.8"/>
    </reaction>
</comment>
<dbReference type="PANTHER" id="PTHR30612:SF0">
    <property type="entry name" value="CHLOROPLAST PROTEIN-TRANSPORTING ATPASE"/>
    <property type="match status" value="1"/>
</dbReference>
<evidence type="ECO:0000256" key="7">
    <source>
        <dbReference type="ARBA" id="ARBA00022967"/>
    </source>
</evidence>
<keyword evidence="7 10" id="KW-1278">Translocase</keyword>
<keyword evidence="3 10" id="KW-0813">Transport</keyword>
<evidence type="ECO:0000256" key="11">
    <source>
        <dbReference type="RuleBase" id="RU003874"/>
    </source>
</evidence>
<dbReference type="HAMAP" id="MF_01382">
    <property type="entry name" value="SecA"/>
    <property type="match status" value="1"/>
</dbReference>
<keyword evidence="5 10" id="KW-0067">ATP-binding</keyword>
<feature type="domain" description="Helicase ATP-binding" evidence="12">
    <location>
        <begin position="91"/>
        <end position="251"/>
    </location>
</feature>
<dbReference type="GO" id="GO:0009535">
    <property type="term" value="C:chloroplast thylakoid membrane"/>
    <property type="evidence" value="ECO:0007669"/>
    <property type="project" value="UniProtKB-SubCell"/>
</dbReference>
<evidence type="ECO:0000256" key="8">
    <source>
        <dbReference type="ARBA" id="ARBA00023010"/>
    </source>
</evidence>
<comment type="function">
    <text evidence="10">Has a central role in coupling the hydrolysis of ATP to the transfer of proteins across the thylakoid membrane.</text>
</comment>
<gene>
    <name evidence="10 14" type="primary">secA</name>
</gene>
<dbReference type="Gene3D" id="1.10.3060.10">
    <property type="entry name" value="Helical scaffold and wing domains of SecA"/>
    <property type="match status" value="1"/>
</dbReference>
<dbReference type="GO" id="GO:0008564">
    <property type="term" value="F:protein-exporting ATPase activity"/>
    <property type="evidence" value="ECO:0007669"/>
    <property type="project" value="UniProtKB-EC"/>
</dbReference>
<dbReference type="GO" id="GO:0005524">
    <property type="term" value="F:ATP binding"/>
    <property type="evidence" value="ECO:0007669"/>
    <property type="project" value="UniProtKB-UniRule"/>
</dbReference>
<dbReference type="NCBIfam" id="TIGR00963">
    <property type="entry name" value="secA"/>
    <property type="match status" value="1"/>
</dbReference>
<evidence type="ECO:0000256" key="9">
    <source>
        <dbReference type="ARBA" id="ARBA00023136"/>
    </source>
</evidence>
<dbReference type="GO" id="GO:0065002">
    <property type="term" value="P:intracellular protein transmembrane transport"/>
    <property type="evidence" value="ECO:0007669"/>
    <property type="project" value="UniProtKB-UniRule"/>
</dbReference>
<evidence type="ECO:0000256" key="4">
    <source>
        <dbReference type="ARBA" id="ARBA00022741"/>
    </source>
</evidence>
<dbReference type="Pfam" id="PF21090">
    <property type="entry name" value="P-loop_SecA"/>
    <property type="match status" value="1"/>
</dbReference>
<dbReference type="EC" id="7.4.2.8" evidence="10"/>
<keyword evidence="4 10" id="KW-0547">Nucleotide-binding</keyword>
<dbReference type="Pfam" id="PF07517">
    <property type="entry name" value="SecA_DEAD"/>
    <property type="match status" value="1"/>
</dbReference>
<evidence type="ECO:0000256" key="2">
    <source>
        <dbReference type="ARBA" id="ARBA00007650"/>
    </source>
</evidence>
<reference evidence="14" key="1">
    <citation type="submission" date="2015-05" db="EMBL/GenBank/DDBJ databases">
        <title>The Karenia brevis plastid transcriptome reveals a 5' polyadenylation process.</title>
        <authorList>
            <person name="Cahoon A.B."/>
            <person name="Carroll H.D."/>
            <person name="Wang M.Y.-W."/>
            <person name="Newby R.J."/>
        </authorList>
    </citation>
    <scope>NUCLEOTIDE SEQUENCE</scope>
    <source>
        <strain evidence="14">CCM2281</strain>
    </source>
</reference>
<dbReference type="Pfam" id="PF01043">
    <property type="entry name" value="SecA_PP_bind"/>
    <property type="match status" value="1"/>
</dbReference>
<dbReference type="AlphaFoldDB" id="A0A0S2QD88"/>
<evidence type="ECO:0000256" key="10">
    <source>
        <dbReference type="HAMAP-Rule" id="MF_01382"/>
    </source>
</evidence>
<evidence type="ECO:0000259" key="13">
    <source>
        <dbReference type="PROSITE" id="PS51196"/>
    </source>
</evidence>
<dbReference type="CDD" id="cd17928">
    <property type="entry name" value="DEXDc_SecA"/>
    <property type="match status" value="1"/>
</dbReference>
<proteinExistence type="evidence at transcript level"/>
<dbReference type="SUPFAM" id="SSF81886">
    <property type="entry name" value="Helical scaffold and wing domains of SecA"/>
    <property type="match status" value="1"/>
</dbReference>
<dbReference type="CDD" id="cd18803">
    <property type="entry name" value="SF2_C_secA"/>
    <property type="match status" value="1"/>
</dbReference>
<evidence type="ECO:0000256" key="1">
    <source>
        <dbReference type="ARBA" id="ARBA00004170"/>
    </source>
</evidence>
<dbReference type="InterPro" id="IPR036670">
    <property type="entry name" value="SecA_X-link_sf"/>
</dbReference>
<evidence type="ECO:0000313" key="14">
    <source>
        <dbReference type="EMBL" id="ALP13656.1"/>
    </source>
</evidence>
<feature type="binding site" evidence="10">
    <location>
        <position position="504"/>
    </location>
    <ligand>
        <name>ATP</name>
        <dbReference type="ChEBI" id="CHEBI:30616"/>
    </ligand>
</feature>
<dbReference type="InterPro" id="IPR014001">
    <property type="entry name" value="Helicase_ATP-bd"/>
</dbReference>
<name>A0A0S2QD88_KARBR</name>
<sequence>MKNNGLLDFYQQILENFDLAKYKRQVTRINVLEPVFSKYSNQDLRDKTVQLKTLLMSETRATSNVVEEAFALVREASKRVLGLRHFDVQIIGGLVINDDKIAEMKTGEGKTLASILPAFLNALYGKGVHIITVNEYLAQRDSQYTGQLHNFLGLSVGLVTETMSSVEKKKNYYCDITYVTNSELGFDYLRDNLVQNAEGVVQRSLFYCVIDEIDSVLIDDASTPLIIAGSPTSLDDGLTEKYIKSTRVANILKRDKHYKTEEKTKSVLFSDAGISMCETCLGIERSEMYSLPDPFWFIILNAIKAKEFYRRNRNYIIDANLEIVILDEFTGRALEGRRWSEGMQQAMESKERLTISGLTPPQASISYQNLFLLYERLSGMSGTAATEKQEFSTIYDLPVVVIPTNKPGRRIDFSDSVYTKQLYKWQGVINECRDMYRVGRPVLIGTKTITASERVADFLKSQNIPYQLLNARPENSRRESEIIAQAGCESTVTIATNMAGRGTDIILGGNSQYFASTTIATFVENINFSNASMNSALRNYHQEYVRSLQSSNEKKLDLNLRRLRKFYNLVLYKKSLLTQKNRKTVLRLGGLHVIGTERHESRRIDNQLRGRAGRQGEPGSSRFFTSLDDDLLRQFGSEALQNFYSRLGVPEDIPLQSNTLTTQLDQAQQKVENSFFDARKRLFDYDQVLNSQRNCVYSERTRQVQSPDLPNLVRTSLKLTIDDLFKCTLLSKFFTSKSGNGISNLSKQEIREIFYEILEIPLMPYPFSDNSMTEQISKVSIELKSLSNTSLFLAYANSSRPIPLFVNKIASNVTLRELDTVWSNHLQRMSALKELTQWSAYGRRNPLTEYKRLSFYYFLQMINIFQQKVLQAVPVLFESIV</sequence>
<feature type="binding site" evidence="10">
    <location>
        <begin position="107"/>
        <end position="111"/>
    </location>
    <ligand>
        <name>ATP</name>
        <dbReference type="ChEBI" id="CHEBI:30616"/>
    </ligand>
</feature>
<organism evidence="14">
    <name type="scientific">Karenia brevis</name>
    <name type="common">Red tide dinoflagellate</name>
    <name type="synonym">Gymnodinium breve</name>
    <dbReference type="NCBI Taxonomy" id="156230"/>
    <lineage>
        <taxon>Eukaryota</taxon>
        <taxon>Sar</taxon>
        <taxon>Alveolata</taxon>
        <taxon>Dinophyceae</taxon>
        <taxon>Gymnodiniales</taxon>
        <taxon>Kareniaceae</taxon>
        <taxon>Karenia</taxon>
    </lineage>
</organism>
<evidence type="ECO:0000256" key="6">
    <source>
        <dbReference type="ARBA" id="ARBA00022927"/>
    </source>
</evidence>
<dbReference type="EMBL" id="KR935849">
    <property type="protein sequence ID" value="ALP13656.1"/>
    <property type="molecule type" value="mRNA"/>
</dbReference>
<dbReference type="InterPro" id="IPR020937">
    <property type="entry name" value="SecA_CS"/>
</dbReference>